<dbReference type="Proteomes" id="UP001152798">
    <property type="component" value="Chromosome 4"/>
</dbReference>
<proteinExistence type="predicted"/>
<protein>
    <submittedName>
        <fullName evidence="1">Uncharacterized protein</fullName>
    </submittedName>
</protein>
<dbReference type="AlphaFoldDB" id="A0A9P0HAS0"/>
<organism evidence="1 2">
    <name type="scientific">Nezara viridula</name>
    <name type="common">Southern green stink bug</name>
    <name type="synonym">Cimex viridulus</name>
    <dbReference type="NCBI Taxonomy" id="85310"/>
    <lineage>
        <taxon>Eukaryota</taxon>
        <taxon>Metazoa</taxon>
        <taxon>Ecdysozoa</taxon>
        <taxon>Arthropoda</taxon>
        <taxon>Hexapoda</taxon>
        <taxon>Insecta</taxon>
        <taxon>Pterygota</taxon>
        <taxon>Neoptera</taxon>
        <taxon>Paraneoptera</taxon>
        <taxon>Hemiptera</taxon>
        <taxon>Heteroptera</taxon>
        <taxon>Panheteroptera</taxon>
        <taxon>Pentatomomorpha</taxon>
        <taxon>Pentatomoidea</taxon>
        <taxon>Pentatomidae</taxon>
        <taxon>Pentatominae</taxon>
        <taxon>Nezara</taxon>
    </lineage>
</organism>
<accession>A0A9P0HAS0</accession>
<evidence type="ECO:0000313" key="1">
    <source>
        <dbReference type="EMBL" id="CAH1398536.1"/>
    </source>
</evidence>
<evidence type="ECO:0000313" key="2">
    <source>
        <dbReference type="Proteomes" id="UP001152798"/>
    </source>
</evidence>
<sequence>MNLLLRDFDAAIIRFFSDRIGSNLQLFSIIIVSWERKGPLCLREVGGTAKLVQTPSDHDQLRAAFNFPLDITPSAALYRYRSPPSQPASAGTEAWDWLIGSSNGIAKPFTTALATDISHCYQLS</sequence>
<gene>
    <name evidence="1" type="ORF">NEZAVI_LOCUS8162</name>
</gene>
<keyword evidence="2" id="KW-1185">Reference proteome</keyword>
<name>A0A9P0HAS0_NEZVI</name>
<reference evidence="1" key="1">
    <citation type="submission" date="2022-01" db="EMBL/GenBank/DDBJ databases">
        <authorList>
            <person name="King R."/>
        </authorList>
    </citation>
    <scope>NUCLEOTIDE SEQUENCE</scope>
</reference>
<dbReference type="EMBL" id="OV725080">
    <property type="protein sequence ID" value="CAH1398536.1"/>
    <property type="molecule type" value="Genomic_DNA"/>
</dbReference>